<protein>
    <recommendedName>
        <fullName evidence="3">ATPase</fullName>
    </recommendedName>
</protein>
<dbReference type="Gene3D" id="1.10.287.950">
    <property type="entry name" value="Methyl-accepting chemotaxis protein"/>
    <property type="match status" value="1"/>
</dbReference>
<dbReference type="RefSeq" id="WP_255063003.1">
    <property type="nucleotide sequence ID" value="NZ_JANDBD010000010.1"/>
</dbReference>
<dbReference type="EMBL" id="JANDBD010000010">
    <property type="protein sequence ID" value="MCP9275238.1"/>
    <property type="molecule type" value="Genomic_DNA"/>
</dbReference>
<proteinExistence type="predicted"/>
<evidence type="ECO:0000313" key="2">
    <source>
        <dbReference type="Proteomes" id="UP001651690"/>
    </source>
</evidence>
<evidence type="ECO:0000313" key="1">
    <source>
        <dbReference type="EMBL" id="MCP9275238.1"/>
    </source>
</evidence>
<name>A0ABT1M7U1_9MYCO</name>
<evidence type="ECO:0008006" key="3">
    <source>
        <dbReference type="Google" id="ProtNLM"/>
    </source>
</evidence>
<comment type="caution">
    <text evidence="1">The sequence shown here is derived from an EMBL/GenBank/DDBJ whole genome shotgun (WGS) entry which is preliminary data.</text>
</comment>
<gene>
    <name evidence="1" type="ORF">NM203_23890</name>
</gene>
<organism evidence="1 2">
    <name type="scientific">Mycolicibacterium arenosum</name>
    <dbReference type="NCBI Taxonomy" id="2952157"/>
    <lineage>
        <taxon>Bacteria</taxon>
        <taxon>Bacillati</taxon>
        <taxon>Actinomycetota</taxon>
        <taxon>Actinomycetes</taxon>
        <taxon>Mycobacteriales</taxon>
        <taxon>Mycobacteriaceae</taxon>
        <taxon>Mycolicibacterium</taxon>
    </lineage>
</organism>
<keyword evidence="2" id="KW-1185">Reference proteome</keyword>
<reference evidence="1 2" key="1">
    <citation type="submission" date="2022-06" db="EMBL/GenBank/DDBJ databases">
        <title>Mycolicibacterium sp. CAU 1645 isolated from seawater.</title>
        <authorList>
            <person name="Kim W."/>
        </authorList>
    </citation>
    <scope>NUCLEOTIDE SEQUENCE [LARGE SCALE GENOMIC DNA]</scope>
    <source>
        <strain evidence="1 2">CAU 1645</strain>
    </source>
</reference>
<sequence length="162" mass="16940">MQLIGYAGPQLDVSAVPGLGGLLSWTESTVRQTARRAIALAALIDRVGSTLDDVAELRRAAEIIAASLSELGESAAGIDRNAAEIAEEIAGLSTAAQGIDTHAEKLAAGIDELVAILPTLQRLTEIVDPLENTAVRLGRFVDRLPGGRRPKLPQDAVEASRA</sequence>
<accession>A0ABT1M7U1</accession>
<dbReference type="Proteomes" id="UP001651690">
    <property type="component" value="Unassembled WGS sequence"/>
</dbReference>